<dbReference type="Gene3D" id="2.60.120.380">
    <property type="match status" value="1"/>
</dbReference>
<comment type="caution">
    <text evidence="2">The sequence shown here is derived from an EMBL/GenBank/DDBJ whole genome shotgun (WGS) entry which is preliminary data.</text>
</comment>
<feature type="signal peptide" evidence="1">
    <location>
        <begin position="1"/>
        <end position="29"/>
    </location>
</feature>
<reference evidence="2 3" key="1">
    <citation type="submission" date="2018-08" db="EMBL/GenBank/DDBJ databases">
        <title>A genome reference for cultivated species of the human gut microbiota.</title>
        <authorList>
            <person name="Zou Y."/>
            <person name="Xue W."/>
            <person name="Luo G."/>
        </authorList>
    </citation>
    <scope>NUCLEOTIDE SEQUENCE [LARGE SCALE GENOMIC DNA]</scope>
    <source>
        <strain evidence="2 3">OM05-6AA</strain>
    </source>
</reference>
<keyword evidence="1" id="KW-0732">Signal</keyword>
<protein>
    <recommendedName>
        <fullName evidence="4">Peptidase C-terminal archaeal/bacterial domain-containing protein</fullName>
    </recommendedName>
</protein>
<sequence>MIKKKLAKMLTTCLMSVFIIGTASMTVHAESVRETEPNNTMETAETIMANHETAAQAVSGSRPSQHVVTGSTSNTDEDWFKVYLSAGTQYVTCNDDPFEFEVYDPNGSLVLDEIYTKIGFGSTAYPFVASTDGFYYVKIKGITSSSSDYILLVGGPTYSVASCKVEMPTVNMANGSDSSSSIDLRFEDALPEDAVVYMLSMSGIRTTAVDSISVRNLSSNNTVNLSTYTWDKSGLVSLNMPLKGRWSITYGYSKDISFTPTISLYYAYPVTSTYVEDDVVIIQ</sequence>
<evidence type="ECO:0000256" key="1">
    <source>
        <dbReference type="SAM" id="SignalP"/>
    </source>
</evidence>
<organism evidence="2 3">
    <name type="scientific">Agathobacter rectalis</name>
    <dbReference type="NCBI Taxonomy" id="39491"/>
    <lineage>
        <taxon>Bacteria</taxon>
        <taxon>Bacillati</taxon>
        <taxon>Bacillota</taxon>
        <taxon>Clostridia</taxon>
        <taxon>Lachnospirales</taxon>
        <taxon>Lachnospiraceae</taxon>
        <taxon>Agathobacter</taxon>
    </lineage>
</organism>
<dbReference type="AlphaFoldDB" id="A0A3E5AJ93"/>
<evidence type="ECO:0000313" key="2">
    <source>
        <dbReference type="EMBL" id="RGN19512.1"/>
    </source>
</evidence>
<evidence type="ECO:0008006" key="4">
    <source>
        <dbReference type="Google" id="ProtNLM"/>
    </source>
</evidence>
<accession>A0A3E5AJ93</accession>
<feature type="chain" id="PRO_5017740599" description="Peptidase C-terminal archaeal/bacterial domain-containing protein" evidence="1">
    <location>
        <begin position="30"/>
        <end position="283"/>
    </location>
</feature>
<dbReference type="Proteomes" id="UP000260970">
    <property type="component" value="Unassembled WGS sequence"/>
</dbReference>
<evidence type="ECO:0000313" key="3">
    <source>
        <dbReference type="Proteomes" id="UP000260970"/>
    </source>
</evidence>
<name>A0A3E5AJ93_9FIRM</name>
<proteinExistence type="predicted"/>
<dbReference type="EMBL" id="QSUG01000023">
    <property type="protein sequence ID" value="RGN19512.1"/>
    <property type="molecule type" value="Genomic_DNA"/>
</dbReference>
<dbReference type="RefSeq" id="WP_022155156.1">
    <property type="nucleotide sequence ID" value="NZ_DAWDNE010000096.1"/>
</dbReference>
<gene>
    <name evidence="2" type="ORF">DXB72_15070</name>
</gene>